<sequence>MRWNKLEDEACSVARTVSVIGDRWTLLILRDCFLRVRRFEEFQARLGVTRPILASRLRKLVKDFVLAKVPYQERPLRYEYRLTQKGLDLYPIVMAIVHWGDIHMAGKKGRPLLHQHTNCGKTFDPVMICSECGEPLSPKQVHVHRGPGAASPRHMPADVPAGDRKQRRPVRSSRAHP</sequence>
<name>A0A512NBT1_9HYPH</name>
<dbReference type="SUPFAM" id="SSF46785">
    <property type="entry name" value="Winged helix' DNA-binding domain"/>
    <property type="match status" value="1"/>
</dbReference>
<evidence type="ECO:0000256" key="1">
    <source>
        <dbReference type="ARBA" id="ARBA00023015"/>
    </source>
</evidence>
<dbReference type="Gene3D" id="1.10.10.10">
    <property type="entry name" value="Winged helix-like DNA-binding domain superfamily/Winged helix DNA-binding domain"/>
    <property type="match status" value="1"/>
</dbReference>
<proteinExistence type="predicted"/>
<evidence type="ECO:0000256" key="4">
    <source>
        <dbReference type="SAM" id="MobiDB-lite"/>
    </source>
</evidence>
<evidence type="ECO:0000313" key="7">
    <source>
        <dbReference type="Proteomes" id="UP000321058"/>
    </source>
</evidence>
<keyword evidence="3" id="KW-0804">Transcription</keyword>
<evidence type="ECO:0000259" key="5">
    <source>
        <dbReference type="PROSITE" id="PS51118"/>
    </source>
</evidence>
<protein>
    <submittedName>
        <fullName evidence="6">Transcriptional regulator</fullName>
    </submittedName>
</protein>
<evidence type="ECO:0000256" key="2">
    <source>
        <dbReference type="ARBA" id="ARBA00023125"/>
    </source>
</evidence>
<reference evidence="6 7" key="1">
    <citation type="submission" date="2019-07" db="EMBL/GenBank/DDBJ databases">
        <title>Whole genome shotgun sequence of Reyranella soli NBRC 108950.</title>
        <authorList>
            <person name="Hosoyama A."/>
            <person name="Uohara A."/>
            <person name="Ohji S."/>
            <person name="Ichikawa N."/>
        </authorList>
    </citation>
    <scope>NUCLEOTIDE SEQUENCE [LARGE SCALE GENOMIC DNA]</scope>
    <source>
        <strain evidence="6 7">NBRC 108950</strain>
    </source>
</reference>
<dbReference type="InterPro" id="IPR002577">
    <property type="entry name" value="HTH_HxlR"/>
</dbReference>
<dbReference type="PROSITE" id="PS51118">
    <property type="entry name" value="HTH_HXLR"/>
    <property type="match status" value="1"/>
</dbReference>
<evidence type="ECO:0000256" key="3">
    <source>
        <dbReference type="ARBA" id="ARBA00023163"/>
    </source>
</evidence>
<dbReference type="EMBL" id="BKAJ01000065">
    <property type="protein sequence ID" value="GEP56402.1"/>
    <property type="molecule type" value="Genomic_DNA"/>
</dbReference>
<dbReference type="GO" id="GO:0003677">
    <property type="term" value="F:DNA binding"/>
    <property type="evidence" value="ECO:0007669"/>
    <property type="project" value="UniProtKB-KW"/>
</dbReference>
<accession>A0A512NBT1</accession>
<organism evidence="6 7">
    <name type="scientific">Reyranella soli</name>
    <dbReference type="NCBI Taxonomy" id="1230389"/>
    <lineage>
        <taxon>Bacteria</taxon>
        <taxon>Pseudomonadati</taxon>
        <taxon>Pseudomonadota</taxon>
        <taxon>Alphaproteobacteria</taxon>
        <taxon>Hyphomicrobiales</taxon>
        <taxon>Reyranellaceae</taxon>
        <taxon>Reyranella</taxon>
    </lineage>
</organism>
<dbReference type="PANTHER" id="PTHR33204:SF36">
    <property type="entry name" value="TRANSCRIPTIONAL REGULATORY PROTEIN"/>
    <property type="match status" value="1"/>
</dbReference>
<keyword evidence="7" id="KW-1185">Reference proteome</keyword>
<evidence type="ECO:0000313" key="6">
    <source>
        <dbReference type="EMBL" id="GEP56402.1"/>
    </source>
</evidence>
<comment type="caution">
    <text evidence="6">The sequence shown here is derived from an EMBL/GenBank/DDBJ whole genome shotgun (WGS) entry which is preliminary data.</text>
</comment>
<dbReference type="Pfam" id="PF01638">
    <property type="entry name" value="HxlR"/>
    <property type="match status" value="1"/>
</dbReference>
<feature type="domain" description="HTH hxlR-type" evidence="5">
    <location>
        <begin position="11"/>
        <end position="108"/>
    </location>
</feature>
<dbReference type="InterPro" id="IPR036388">
    <property type="entry name" value="WH-like_DNA-bd_sf"/>
</dbReference>
<feature type="region of interest" description="Disordered" evidence="4">
    <location>
        <begin position="139"/>
        <end position="177"/>
    </location>
</feature>
<dbReference type="AlphaFoldDB" id="A0A512NBT1"/>
<dbReference type="PANTHER" id="PTHR33204">
    <property type="entry name" value="TRANSCRIPTIONAL REGULATOR, MARR FAMILY"/>
    <property type="match status" value="1"/>
</dbReference>
<gene>
    <name evidence="6" type="ORF">RSO01_35680</name>
</gene>
<dbReference type="RefSeq" id="WP_147150470.1">
    <property type="nucleotide sequence ID" value="NZ_BKAJ01000065.1"/>
</dbReference>
<keyword evidence="2" id="KW-0238">DNA-binding</keyword>
<keyword evidence="1" id="KW-0805">Transcription regulation</keyword>
<feature type="compositionally biased region" description="Basic residues" evidence="4">
    <location>
        <begin position="165"/>
        <end position="177"/>
    </location>
</feature>
<dbReference type="InterPro" id="IPR036390">
    <property type="entry name" value="WH_DNA-bd_sf"/>
</dbReference>
<dbReference type="OrthoDB" id="9782219at2"/>
<dbReference type="Proteomes" id="UP000321058">
    <property type="component" value="Unassembled WGS sequence"/>
</dbReference>